<evidence type="ECO:0000313" key="2">
    <source>
        <dbReference type="EMBL" id="GFH29732.1"/>
    </source>
</evidence>
<evidence type="ECO:0000259" key="1">
    <source>
        <dbReference type="Pfam" id="PF14497"/>
    </source>
</evidence>
<gene>
    <name evidence="2" type="ORF">HaLaN_28444</name>
</gene>
<feature type="domain" description="Glutathione S-transferase C-terminal" evidence="1">
    <location>
        <begin position="49"/>
        <end position="107"/>
    </location>
</feature>
<accession>A0A6A0AAT8</accession>
<dbReference type="Gene3D" id="1.20.1050.10">
    <property type="match status" value="1"/>
</dbReference>
<sequence length="183" mass="19213">MLEQEQAGSHSRCRLSRELQHCQDSQCGCGGHLADGKVQTCLCSTFSIKDADKKAVAHKAVAEGPLQTKIAKLNALLTEAGQDGYLVGGRMTYADVAAFVVMSFLGSGLFDGKVVPMQPSEPCTPGMLSWSCPLCQAASRQGSPSKLTSLASLTGLPKLVCPHSLQVPPGGTPAWSTATWPQP</sequence>
<dbReference type="SUPFAM" id="SSF47616">
    <property type="entry name" value="GST C-terminal domain-like"/>
    <property type="match status" value="1"/>
</dbReference>
<name>A0A6A0AAT8_HAELA</name>
<proteinExistence type="predicted"/>
<dbReference type="InterPro" id="IPR004046">
    <property type="entry name" value="GST_C"/>
</dbReference>
<dbReference type="Proteomes" id="UP000485058">
    <property type="component" value="Unassembled WGS sequence"/>
</dbReference>
<dbReference type="AlphaFoldDB" id="A0A6A0AAT8"/>
<keyword evidence="3" id="KW-1185">Reference proteome</keyword>
<organism evidence="2 3">
    <name type="scientific">Haematococcus lacustris</name>
    <name type="common">Green alga</name>
    <name type="synonym">Haematococcus pluvialis</name>
    <dbReference type="NCBI Taxonomy" id="44745"/>
    <lineage>
        <taxon>Eukaryota</taxon>
        <taxon>Viridiplantae</taxon>
        <taxon>Chlorophyta</taxon>
        <taxon>core chlorophytes</taxon>
        <taxon>Chlorophyceae</taxon>
        <taxon>CS clade</taxon>
        <taxon>Chlamydomonadales</taxon>
        <taxon>Haematococcaceae</taxon>
        <taxon>Haematococcus</taxon>
    </lineage>
</organism>
<protein>
    <recommendedName>
        <fullName evidence="1">Glutathione S-transferase C-terminal domain-containing protein</fullName>
    </recommendedName>
</protein>
<dbReference type="Pfam" id="PF14497">
    <property type="entry name" value="GST_C_3"/>
    <property type="match status" value="1"/>
</dbReference>
<evidence type="ECO:0000313" key="3">
    <source>
        <dbReference type="Proteomes" id="UP000485058"/>
    </source>
</evidence>
<dbReference type="EMBL" id="BLLF01004499">
    <property type="protein sequence ID" value="GFH29732.1"/>
    <property type="molecule type" value="Genomic_DNA"/>
</dbReference>
<reference evidence="2 3" key="1">
    <citation type="submission" date="2020-02" db="EMBL/GenBank/DDBJ databases">
        <title>Draft genome sequence of Haematococcus lacustris strain NIES-144.</title>
        <authorList>
            <person name="Morimoto D."/>
            <person name="Nakagawa S."/>
            <person name="Yoshida T."/>
            <person name="Sawayama S."/>
        </authorList>
    </citation>
    <scope>NUCLEOTIDE SEQUENCE [LARGE SCALE GENOMIC DNA]</scope>
    <source>
        <strain evidence="2 3">NIES-144</strain>
    </source>
</reference>
<comment type="caution">
    <text evidence="2">The sequence shown here is derived from an EMBL/GenBank/DDBJ whole genome shotgun (WGS) entry which is preliminary data.</text>
</comment>
<dbReference type="InterPro" id="IPR036282">
    <property type="entry name" value="Glutathione-S-Trfase_C_sf"/>
</dbReference>